<sequence length="149" mass="16605">MNISRFTDYSLRVLIYLAINKNTNEIKTIKEIAECYGVSKNHLMKVVQQLSAQGYINSTRGKNGGIKLNHAAEQINIGQLVRSFEGKSALVECFGENNFCIITPACQLKKVLSHAIESFFNCLDQYTLADLINGPNKAVLSKILITSDY</sequence>
<dbReference type="GO" id="GO:0003677">
    <property type="term" value="F:DNA binding"/>
    <property type="evidence" value="ECO:0007669"/>
    <property type="project" value="UniProtKB-KW"/>
</dbReference>
<dbReference type="PANTHER" id="PTHR33221:SF4">
    <property type="entry name" value="HTH-TYPE TRANSCRIPTIONAL REPRESSOR NSRR"/>
    <property type="match status" value="1"/>
</dbReference>
<name>A0AAC9XY31_9GAMM</name>
<dbReference type="PROSITE" id="PS51197">
    <property type="entry name" value="HTH_RRF2_2"/>
    <property type="match status" value="1"/>
</dbReference>
<organism evidence="2 3">
    <name type="scientific">Pseudoalteromonas nigrifaciens</name>
    <dbReference type="NCBI Taxonomy" id="28109"/>
    <lineage>
        <taxon>Bacteria</taxon>
        <taxon>Pseudomonadati</taxon>
        <taxon>Pseudomonadota</taxon>
        <taxon>Gammaproteobacteria</taxon>
        <taxon>Alteromonadales</taxon>
        <taxon>Pseudoalteromonadaceae</taxon>
        <taxon>Pseudoalteromonas</taxon>
    </lineage>
</organism>
<dbReference type="Proteomes" id="UP000198329">
    <property type="component" value="Chromosome I"/>
</dbReference>
<dbReference type="InterPro" id="IPR000944">
    <property type="entry name" value="Tscrpt_reg_Rrf2"/>
</dbReference>
<dbReference type="Gene3D" id="1.10.10.10">
    <property type="entry name" value="Winged helix-like DNA-binding domain superfamily/Winged helix DNA-binding domain"/>
    <property type="match status" value="1"/>
</dbReference>
<dbReference type="AlphaFoldDB" id="A0AAC9XY31"/>
<dbReference type="PROSITE" id="PS01332">
    <property type="entry name" value="HTH_RRF2_1"/>
    <property type="match status" value="1"/>
</dbReference>
<evidence type="ECO:0000313" key="3">
    <source>
        <dbReference type="Proteomes" id="UP000198329"/>
    </source>
</evidence>
<reference evidence="2 3" key="1">
    <citation type="submission" date="2015-03" db="EMBL/GenBank/DDBJ databases">
        <authorList>
            <person name="Xie B.-B."/>
            <person name="Rong J.-C."/>
            <person name="Qin Q.-L."/>
            <person name="Zhang Y.-Z."/>
        </authorList>
    </citation>
    <scope>NUCLEOTIDE SEQUENCE [LARGE SCALE GENOMIC DNA]</scope>
    <source>
        <strain evidence="2 3">KMM 661</strain>
    </source>
</reference>
<protein>
    <submittedName>
        <fullName evidence="2">Rrf2 family transcriptional regulator, nitric oxide-sensitive transcriptional repressor</fullName>
    </submittedName>
</protein>
<dbReference type="InterPro" id="IPR036390">
    <property type="entry name" value="WH_DNA-bd_sf"/>
</dbReference>
<dbReference type="GeneID" id="300942673"/>
<dbReference type="RefSeq" id="WP_011329069.1">
    <property type="nucleotide sequence ID" value="NZ_BJXZ01000013.1"/>
</dbReference>
<gene>
    <name evidence="2" type="primary">nsrR</name>
    <name evidence="2" type="ORF">PNIG_a3092</name>
</gene>
<keyword evidence="3" id="KW-1185">Reference proteome</keyword>
<dbReference type="EMBL" id="CP011036">
    <property type="protein sequence ID" value="ASM55036.1"/>
    <property type="molecule type" value="Genomic_DNA"/>
</dbReference>
<dbReference type="PANTHER" id="PTHR33221">
    <property type="entry name" value="WINGED HELIX-TURN-HELIX TRANSCRIPTIONAL REGULATOR, RRF2 FAMILY"/>
    <property type="match status" value="1"/>
</dbReference>
<dbReference type="GO" id="GO:0003700">
    <property type="term" value="F:DNA-binding transcription factor activity"/>
    <property type="evidence" value="ECO:0007669"/>
    <property type="project" value="TreeGrafter"/>
</dbReference>
<dbReference type="GO" id="GO:0005829">
    <property type="term" value="C:cytosol"/>
    <property type="evidence" value="ECO:0007669"/>
    <property type="project" value="TreeGrafter"/>
</dbReference>
<dbReference type="KEGG" id="png:PNIG_a3092"/>
<dbReference type="Pfam" id="PF02082">
    <property type="entry name" value="Rrf2"/>
    <property type="match status" value="1"/>
</dbReference>
<dbReference type="InterPro" id="IPR030489">
    <property type="entry name" value="TR_Rrf2-type_CS"/>
</dbReference>
<dbReference type="InterPro" id="IPR036388">
    <property type="entry name" value="WH-like_DNA-bd_sf"/>
</dbReference>
<dbReference type="SUPFAM" id="SSF46785">
    <property type="entry name" value="Winged helix' DNA-binding domain"/>
    <property type="match status" value="1"/>
</dbReference>
<accession>A0AAC9XY31</accession>
<evidence type="ECO:0000256" key="1">
    <source>
        <dbReference type="ARBA" id="ARBA00023125"/>
    </source>
</evidence>
<proteinExistence type="predicted"/>
<evidence type="ECO:0000313" key="2">
    <source>
        <dbReference type="EMBL" id="ASM55036.1"/>
    </source>
</evidence>
<keyword evidence="1" id="KW-0238">DNA-binding</keyword>
<dbReference type="NCBIfam" id="TIGR00738">
    <property type="entry name" value="rrf2_super"/>
    <property type="match status" value="1"/>
</dbReference>